<proteinExistence type="predicted"/>
<name>X0W2J8_9ZZZZ</name>
<evidence type="ECO:0000256" key="1">
    <source>
        <dbReference type="SAM" id="MobiDB-lite"/>
    </source>
</evidence>
<organism evidence="2">
    <name type="scientific">marine sediment metagenome</name>
    <dbReference type="NCBI Taxonomy" id="412755"/>
    <lineage>
        <taxon>unclassified sequences</taxon>
        <taxon>metagenomes</taxon>
        <taxon>ecological metagenomes</taxon>
    </lineage>
</organism>
<sequence>MNLRLSGVELLANGVRDLHVTAALAALLAGALKRIRNDLLLLSAAQSIHPTGTNGYCLFSYRDTALDVTVCYQGRMGGLAAQGLAAGRNTREVGTARRAESSKVLEPQELGEDRNRTDCGWDMSEGQGGLEKVLGYAREGEEVGGKIRPPTAR</sequence>
<feature type="compositionally biased region" description="Basic and acidic residues" evidence="1">
    <location>
        <begin position="90"/>
        <end position="103"/>
    </location>
</feature>
<protein>
    <submittedName>
        <fullName evidence="2">Uncharacterized protein</fullName>
    </submittedName>
</protein>
<comment type="caution">
    <text evidence="2">The sequence shown here is derived from an EMBL/GenBank/DDBJ whole genome shotgun (WGS) entry which is preliminary data.</text>
</comment>
<gene>
    <name evidence="2" type="ORF">S01H1_55402</name>
</gene>
<dbReference type="EMBL" id="BARS01036010">
    <property type="protein sequence ID" value="GAG25004.1"/>
    <property type="molecule type" value="Genomic_DNA"/>
</dbReference>
<reference evidence="2" key="1">
    <citation type="journal article" date="2014" name="Front. Microbiol.">
        <title>High frequency of phylogenetically diverse reductive dehalogenase-homologous genes in deep subseafloor sedimentary metagenomes.</title>
        <authorList>
            <person name="Kawai M."/>
            <person name="Futagami T."/>
            <person name="Toyoda A."/>
            <person name="Takaki Y."/>
            <person name="Nishi S."/>
            <person name="Hori S."/>
            <person name="Arai W."/>
            <person name="Tsubouchi T."/>
            <person name="Morono Y."/>
            <person name="Uchiyama I."/>
            <person name="Ito T."/>
            <person name="Fujiyama A."/>
            <person name="Inagaki F."/>
            <person name="Takami H."/>
        </authorList>
    </citation>
    <scope>NUCLEOTIDE SEQUENCE</scope>
    <source>
        <strain evidence="2">Expedition CK06-06</strain>
    </source>
</reference>
<dbReference type="AlphaFoldDB" id="X0W2J8"/>
<evidence type="ECO:0000313" key="2">
    <source>
        <dbReference type="EMBL" id="GAG25004.1"/>
    </source>
</evidence>
<accession>X0W2J8</accession>
<feature type="region of interest" description="Disordered" evidence="1">
    <location>
        <begin position="90"/>
        <end position="126"/>
    </location>
</feature>